<dbReference type="RefSeq" id="WP_053595663.1">
    <property type="nucleotide sequence ID" value="NZ_CP067341.1"/>
</dbReference>
<feature type="compositionally biased region" description="Low complexity" evidence="1">
    <location>
        <begin position="487"/>
        <end position="502"/>
    </location>
</feature>
<feature type="region of interest" description="Disordered" evidence="1">
    <location>
        <begin position="463"/>
        <end position="502"/>
    </location>
</feature>
<name>A0ABX7ANL2_9BACI</name>
<keyword evidence="3" id="KW-1185">Reference proteome</keyword>
<evidence type="ECO:0000313" key="3">
    <source>
        <dbReference type="Proteomes" id="UP000596049"/>
    </source>
</evidence>
<dbReference type="EMBL" id="CP067341">
    <property type="protein sequence ID" value="QQP10877.1"/>
    <property type="molecule type" value="Genomic_DNA"/>
</dbReference>
<evidence type="ECO:0000313" key="2">
    <source>
        <dbReference type="EMBL" id="QQP10877.1"/>
    </source>
</evidence>
<reference evidence="2 3" key="1">
    <citation type="submission" date="2020-01" db="EMBL/GenBank/DDBJ databases">
        <authorList>
            <person name="Liu G."/>
            <person name="Liu B."/>
        </authorList>
    </citation>
    <scope>NUCLEOTIDE SEQUENCE [LARGE SCALE GENOMIC DNA]</scope>
    <source>
        <strain evidence="2 3">FJAT-51161</strain>
    </source>
</reference>
<organism evidence="2 3">
    <name type="scientific">Lysinibacillus agricola</name>
    <dbReference type="NCBI Taxonomy" id="2590012"/>
    <lineage>
        <taxon>Bacteria</taxon>
        <taxon>Bacillati</taxon>
        <taxon>Bacillota</taxon>
        <taxon>Bacilli</taxon>
        <taxon>Bacillales</taxon>
        <taxon>Bacillaceae</taxon>
        <taxon>Lysinibacillus</taxon>
    </lineage>
</organism>
<sequence>MSEDNTSSNYNEWIEVAGLTDFITQYGSGSSLRDISLTDLYRYLQNPYSNIKEIQKASKYLTNKHGIIKEVLRSLKSLPTLDYIISWSEVDDEKKLKNYERKVNDFLREIDVKQFVRDGLFEVGEMGTIVTCLRSKRYVQFLDIDDLRINKQRNGKWVVEFDLNTIKKCKNVNDKLAIIESLPEEVSLAKYSLYMNKGEDYRYVELKDADVINIDGNRNMPYGLPLTIGSWSALLQKEIIDQVERSVADRLLKTIVILSAGHLDKDGTKPVPKEVVTAYFNEVSKLFKKKNGINPNSSTDNSGTGTIALPHFFKLDTLDVDTELFKKELYEKIENDIYSNLGISPAVLWGGGGNNFSSATLNSQKFFRYIHTLLEKFEVIINNYLKNILPKSVSCNFVFAKSTILNHEKYIDKYKDLYMQTGTSKFWLESLTGLPYENVIGQAEYERKILKTESVLYPASNAYTQSGKVDNGGAPEVDNPTNENTIKSKSSGSNNNPKPSTS</sequence>
<accession>A0ABX7ANL2</accession>
<gene>
    <name evidence="2" type="ORF">FJQ98_16660</name>
</gene>
<dbReference type="Proteomes" id="UP000596049">
    <property type="component" value="Chromosome"/>
</dbReference>
<proteinExistence type="predicted"/>
<evidence type="ECO:0000256" key="1">
    <source>
        <dbReference type="SAM" id="MobiDB-lite"/>
    </source>
</evidence>
<protein>
    <recommendedName>
        <fullName evidence="4">Phage portal protein</fullName>
    </recommendedName>
</protein>
<evidence type="ECO:0008006" key="4">
    <source>
        <dbReference type="Google" id="ProtNLM"/>
    </source>
</evidence>